<dbReference type="CDD" id="cd07103">
    <property type="entry name" value="ALDH_F5_SSADH_GabD"/>
    <property type="match status" value="1"/>
</dbReference>
<comment type="caution">
    <text evidence="6">The sequence shown here is derived from an EMBL/GenBank/DDBJ whole genome shotgun (WGS) entry which is preliminary data.</text>
</comment>
<dbReference type="InterPro" id="IPR029510">
    <property type="entry name" value="Ald_DH_CS_GLU"/>
</dbReference>
<comment type="similarity">
    <text evidence="1 4">Belongs to the aldehyde dehydrogenase family.</text>
</comment>
<sequence>MSFTTAMTKHVPFSSRFLRAAGYINGAWTAGGATKTFDVVNPATGEVLATLPDMGAAETTAAIDAAYIAQAAWAARPAKERAAILRKWFDLMIANADELAAILTAEMGKPLPEARGEILYAASYVEWYAEEAKRIYGETIPAPSNDKRMVVIKQPVGVVGTITPWNFPAAMIARKIAPALAVGCTVVSKPAEQTPLTAIALAVLAEEAGIPPGVLNIIVGIDGPAIGRELCGNAKVRKISFTGSTEVGRILMRQCADQIKKVSLELGGNAPFIVFDDADLDAAVEGAMASKYRNAGQTCVCANRIYVQSNVYDAFAAKLAAKVGELSVGDGFKLGVTVGPLIDEQGVAKAEDHVRDAVSKGARVVLGGKRIEGTGTFFAPTILTGVDRSMKVAREETFGPVAPLFRFDTVEDVIAQANDTEFGLAAYFFAGDLKKVWRVAEALEYGMVGINTGLMSSETAPFGGIKQSGLGREGSRHGADDYLEMKYLCIGNL</sequence>
<dbReference type="InterPro" id="IPR015590">
    <property type="entry name" value="Aldehyde_DH_dom"/>
</dbReference>
<dbReference type="NCBIfam" id="TIGR01780">
    <property type="entry name" value="SSADH"/>
    <property type="match status" value="1"/>
</dbReference>
<evidence type="ECO:0000256" key="3">
    <source>
        <dbReference type="PROSITE-ProRule" id="PRU10007"/>
    </source>
</evidence>
<dbReference type="PROSITE" id="PS00687">
    <property type="entry name" value="ALDEHYDE_DEHYDR_GLU"/>
    <property type="match status" value="1"/>
</dbReference>
<keyword evidence="2 4" id="KW-0560">Oxidoreductase</keyword>
<name>A0ABR6R6X3_RHITR</name>
<dbReference type="PANTHER" id="PTHR43353:SF5">
    <property type="entry name" value="SUCCINATE-SEMIALDEHYDE DEHYDROGENASE, MITOCHONDRIAL"/>
    <property type="match status" value="1"/>
</dbReference>
<dbReference type="SUPFAM" id="SSF53720">
    <property type="entry name" value="ALDH-like"/>
    <property type="match status" value="1"/>
</dbReference>
<feature type="active site" evidence="3">
    <location>
        <position position="265"/>
    </location>
</feature>
<accession>A0ABR6R6X3</accession>
<dbReference type="Proteomes" id="UP000526625">
    <property type="component" value="Unassembled WGS sequence"/>
</dbReference>
<evidence type="ECO:0000259" key="5">
    <source>
        <dbReference type="Pfam" id="PF00171"/>
    </source>
</evidence>
<evidence type="ECO:0000256" key="2">
    <source>
        <dbReference type="ARBA" id="ARBA00023002"/>
    </source>
</evidence>
<evidence type="ECO:0000256" key="4">
    <source>
        <dbReference type="RuleBase" id="RU003345"/>
    </source>
</evidence>
<protein>
    <submittedName>
        <fullName evidence="6">Succinate-semialdehyde dehydrogenase/glutarate-semialdehyde dehydrogenase</fullName>
        <ecNumber evidence="6">1.2.1.16</ecNumber>
        <ecNumber evidence="6">1.2.1.20</ecNumber>
        <ecNumber evidence="6">1.2.1.79</ecNumber>
    </submittedName>
</protein>
<organism evidence="6 7">
    <name type="scientific">Rhizobium tropici</name>
    <dbReference type="NCBI Taxonomy" id="398"/>
    <lineage>
        <taxon>Bacteria</taxon>
        <taxon>Pseudomonadati</taxon>
        <taxon>Pseudomonadota</taxon>
        <taxon>Alphaproteobacteria</taxon>
        <taxon>Hyphomicrobiales</taxon>
        <taxon>Rhizobiaceae</taxon>
        <taxon>Rhizobium/Agrobacterium group</taxon>
        <taxon>Rhizobium</taxon>
    </lineage>
</organism>
<dbReference type="PROSITE" id="PS00070">
    <property type="entry name" value="ALDEHYDE_DEHYDR_CYS"/>
    <property type="match status" value="1"/>
</dbReference>
<dbReference type="PANTHER" id="PTHR43353">
    <property type="entry name" value="SUCCINATE-SEMIALDEHYDE DEHYDROGENASE, MITOCHONDRIAL"/>
    <property type="match status" value="1"/>
</dbReference>
<dbReference type="InterPro" id="IPR016160">
    <property type="entry name" value="Ald_DH_CS_CYS"/>
</dbReference>
<proteinExistence type="inferred from homology"/>
<dbReference type="GO" id="GO:0102810">
    <property type="term" value="F:glutarate-semialdehyde dehydrogenase (NADP+) activity"/>
    <property type="evidence" value="ECO:0007669"/>
    <property type="project" value="UniProtKB-EC"/>
</dbReference>
<evidence type="ECO:0000313" key="6">
    <source>
        <dbReference type="EMBL" id="MBB6494791.1"/>
    </source>
</evidence>
<dbReference type="EMBL" id="JACHBF010000020">
    <property type="protein sequence ID" value="MBB6494791.1"/>
    <property type="molecule type" value="Genomic_DNA"/>
</dbReference>
<evidence type="ECO:0000256" key="1">
    <source>
        <dbReference type="ARBA" id="ARBA00009986"/>
    </source>
</evidence>
<feature type="domain" description="Aldehyde dehydrogenase" evidence="5">
    <location>
        <begin position="28"/>
        <end position="487"/>
    </location>
</feature>
<dbReference type="RefSeq" id="WP_184462115.1">
    <property type="nucleotide sequence ID" value="NZ_JACHBF010000020.1"/>
</dbReference>
<dbReference type="InterPro" id="IPR016163">
    <property type="entry name" value="Ald_DH_C"/>
</dbReference>
<dbReference type="Gene3D" id="3.40.309.10">
    <property type="entry name" value="Aldehyde Dehydrogenase, Chain A, domain 2"/>
    <property type="match status" value="1"/>
</dbReference>
<dbReference type="InterPro" id="IPR016162">
    <property type="entry name" value="Ald_DH_N"/>
</dbReference>
<dbReference type="EC" id="1.2.1.79" evidence="6"/>
<dbReference type="Gene3D" id="3.40.605.10">
    <property type="entry name" value="Aldehyde Dehydrogenase, Chain A, domain 1"/>
    <property type="match status" value="1"/>
</dbReference>
<dbReference type="Pfam" id="PF00171">
    <property type="entry name" value="Aldedh"/>
    <property type="match status" value="1"/>
</dbReference>
<dbReference type="InterPro" id="IPR016161">
    <property type="entry name" value="Ald_DH/histidinol_DH"/>
</dbReference>
<dbReference type="EC" id="1.2.1.16" evidence="6"/>
<evidence type="ECO:0000313" key="7">
    <source>
        <dbReference type="Proteomes" id="UP000526625"/>
    </source>
</evidence>
<dbReference type="InterPro" id="IPR010102">
    <property type="entry name" value="Succ_semiAld_DH"/>
</dbReference>
<gene>
    <name evidence="6" type="ORF">GGD45_005238</name>
</gene>
<keyword evidence="7" id="KW-1185">Reference proteome</keyword>
<dbReference type="InterPro" id="IPR050740">
    <property type="entry name" value="Aldehyde_DH_Superfamily"/>
</dbReference>
<dbReference type="EC" id="1.2.1.20" evidence="6"/>
<reference evidence="6 7" key="1">
    <citation type="submission" date="2020-08" db="EMBL/GenBank/DDBJ databases">
        <title>Genomic Encyclopedia of Type Strains, Phase IV (KMG-V): Genome sequencing to study the core and pangenomes of soil and plant-associated prokaryotes.</title>
        <authorList>
            <person name="Whitman W."/>
        </authorList>
    </citation>
    <scope>NUCLEOTIDE SEQUENCE [LARGE SCALE GENOMIC DNA]</scope>
    <source>
        <strain evidence="6 7">SEMIA 4059</strain>
    </source>
</reference>
<dbReference type="GO" id="GO:0036243">
    <property type="term" value="F:succinate-semialdehyde dehydrogenase (NADP+) activity"/>
    <property type="evidence" value="ECO:0007669"/>
    <property type="project" value="UniProtKB-EC"/>
</dbReference>